<keyword evidence="8" id="KW-1185">Reference proteome</keyword>
<proteinExistence type="inferred from homology"/>
<evidence type="ECO:0000256" key="4">
    <source>
        <dbReference type="ARBA" id="ARBA00022989"/>
    </source>
</evidence>
<comment type="caution">
    <text evidence="7">The sequence shown here is derived from an EMBL/GenBank/DDBJ whole genome shotgun (WGS) entry which is preliminary data.</text>
</comment>
<dbReference type="AlphaFoldDB" id="A0A1Y2E962"/>
<sequence>MVSPHVVVGAAGVIAVTPILIGFGTTGIAAGSIAACVQSMIGNVAAGSLFATLTSLGMTGTFTTSAAVGAIFGVGGFSAYLYQKFSPQNDSKLIYTVFQENDNPNIIVKLLEARTPSQRSKLNLNKKDIIDRMPDNLKEHTKNLLMETNDISIYTIDVSYLLYQNFNYASLKDYCEDKFDKEKDIKLINKIIDNDDNPLLIVRLLNYRERKQINEIKELKTKIIRFMEGSSEYDYVKLLLT</sequence>
<dbReference type="PANTHER" id="PTHR16932:SF18">
    <property type="entry name" value="INTERFERON, ALPHA-INDUCIBLE PROTEIN 27-LIKE 2"/>
    <property type="match status" value="1"/>
</dbReference>
<evidence type="ECO:0000256" key="2">
    <source>
        <dbReference type="ARBA" id="ARBA00007262"/>
    </source>
</evidence>
<evidence type="ECO:0000256" key="1">
    <source>
        <dbReference type="ARBA" id="ARBA00004141"/>
    </source>
</evidence>
<comment type="similarity">
    <text evidence="2">Belongs to the IFI6/IFI27 family.</text>
</comment>
<dbReference type="InterPro" id="IPR009311">
    <property type="entry name" value="IFI6/IFI27-like"/>
</dbReference>
<accession>A0A1Y2E962</accession>
<protein>
    <submittedName>
        <fullName evidence="7">Uncharacterized protein</fullName>
    </submittedName>
</protein>
<keyword evidence="5 6" id="KW-0472">Membrane</keyword>
<dbReference type="Proteomes" id="UP000193920">
    <property type="component" value="Unassembled WGS sequence"/>
</dbReference>
<dbReference type="Gene3D" id="6.10.110.10">
    <property type="match status" value="1"/>
</dbReference>
<feature type="transmembrane region" description="Helical" evidence="6">
    <location>
        <begin position="6"/>
        <end position="28"/>
    </location>
</feature>
<gene>
    <name evidence="7" type="ORF">LY90DRAFT_639680</name>
</gene>
<evidence type="ECO:0000256" key="6">
    <source>
        <dbReference type="SAM" id="Phobius"/>
    </source>
</evidence>
<dbReference type="Pfam" id="PF06140">
    <property type="entry name" value="Ifi-6-16"/>
    <property type="match status" value="1"/>
</dbReference>
<evidence type="ECO:0000313" key="7">
    <source>
        <dbReference type="EMBL" id="ORY68082.1"/>
    </source>
</evidence>
<evidence type="ECO:0000256" key="3">
    <source>
        <dbReference type="ARBA" id="ARBA00022692"/>
    </source>
</evidence>
<dbReference type="STRING" id="1754190.A0A1Y2E962"/>
<evidence type="ECO:0000256" key="5">
    <source>
        <dbReference type="ARBA" id="ARBA00023136"/>
    </source>
</evidence>
<keyword evidence="3 6" id="KW-0812">Transmembrane</keyword>
<dbReference type="GO" id="GO:0016020">
    <property type="term" value="C:membrane"/>
    <property type="evidence" value="ECO:0007669"/>
    <property type="project" value="UniProtKB-SubCell"/>
</dbReference>
<dbReference type="InterPro" id="IPR038213">
    <property type="entry name" value="IFI6/IFI27-like_sf"/>
</dbReference>
<feature type="transmembrane region" description="Helical" evidence="6">
    <location>
        <begin position="64"/>
        <end position="82"/>
    </location>
</feature>
<name>A0A1Y2E962_9FUNG</name>
<keyword evidence="4 6" id="KW-1133">Transmembrane helix</keyword>
<dbReference type="PANTHER" id="PTHR16932">
    <property type="entry name" value="INTERFERON ALPHA-INDUCIBLE PROTEIN 27"/>
    <property type="match status" value="1"/>
</dbReference>
<comment type="subcellular location">
    <subcellularLocation>
        <location evidence="1">Membrane</location>
        <topology evidence="1">Multi-pass membrane protein</topology>
    </subcellularLocation>
</comment>
<evidence type="ECO:0000313" key="8">
    <source>
        <dbReference type="Proteomes" id="UP000193920"/>
    </source>
</evidence>
<dbReference type="OrthoDB" id="7366896at2759"/>
<reference evidence="7 8" key="1">
    <citation type="submission" date="2016-08" db="EMBL/GenBank/DDBJ databases">
        <title>A Parts List for Fungal Cellulosomes Revealed by Comparative Genomics.</title>
        <authorList>
            <consortium name="DOE Joint Genome Institute"/>
            <person name="Haitjema C.H."/>
            <person name="Gilmore S.P."/>
            <person name="Henske J.K."/>
            <person name="Solomon K.V."/>
            <person name="De Groot R."/>
            <person name="Kuo A."/>
            <person name="Mondo S.J."/>
            <person name="Salamov A.A."/>
            <person name="Labutti K."/>
            <person name="Zhao Z."/>
            <person name="Chiniquy J."/>
            <person name="Barry K."/>
            <person name="Brewer H.M."/>
            <person name="Purvine S.O."/>
            <person name="Wright A.T."/>
            <person name="Boxma B."/>
            <person name="Van Alen T."/>
            <person name="Hackstein J.H."/>
            <person name="Baker S.E."/>
            <person name="Grigoriev I.V."/>
            <person name="O'Malley M.A."/>
        </authorList>
    </citation>
    <scope>NUCLEOTIDE SEQUENCE [LARGE SCALE GENOMIC DNA]</scope>
    <source>
        <strain evidence="7 8">G1</strain>
    </source>
</reference>
<dbReference type="EMBL" id="MCOG01000046">
    <property type="protein sequence ID" value="ORY68082.1"/>
    <property type="molecule type" value="Genomic_DNA"/>
</dbReference>
<organism evidence="7 8">
    <name type="scientific">Neocallimastix californiae</name>
    <dbReference type="NCBI Taxonomy" id="1754190"/>
    <lineage>
        <taxon>Eukaryota</taxon>
        <taxon>Fungi</taxon>
        <taxon>Fungi incertae sedis</taxon>
        <taxon>Chytridiomycota</taxon>
        <taxon>Chytridiomycota incertae sedis</taxon>
        <taxon>Neocallimastigomycetes</taxon>
        <taxon>Neocallimastigales</taxon>
        <taxon>Neocallimastigaceae</taxon>
        <taxon>Neocallimastix</taxon>
    </lineage>
</organism>